<evidence type="ECO:0000313" key="2">
    <source>
        <dbReference type="Proteomes" id="UP000427071"/>
    </source>
</evidence>
<dbReference type="KEGG" id="ckw:CKALI_12170"/>
<protein>
    <recommendedName>
        <fullName evidence="3">DUF4287 domain-containing protein</fullName>
    </recommendedName>
</protein>
<name>A0A6B8VDG6_9CORY</name>
<sequence>MRFKEPTGKTLEEWLRELGDPSALTHREMAAWFVDKGVPAWWAQSLTVAVEQQIGRRVVGQTCAGTFSASASKTMPGEWEATFEAFTRFMTPDRLPMAGSEPSTSATEKWRYWRTQLIDGSKVVITCQEKPGGKVTFAVNHDGLEDNVSRETMKIHWRGVLGDFVDTR</sequence>
<evidence type="ECO:0008006" key="3">
    <source>
        <dbReference type="Google" id="ProtNLM"/>
    </source>
</evidence>
<accession>A0A6B8VDG6</accession>
<dbReference type="Proteomes" id="UP000427071">
    <property type="component" value="Chromosome"/>
</dbReference>
<dbReference type="EMBL" id="CP046452">
    <property type="protein sequence ID" value="QGU03272.1"/>
    <property type="molecule type" value="Genomic_DNA"/>
</dbReference>
<evidence type="ECO:0000313" key="1">
    <source>
        <dbReference type="EMBL" id="QGU03272.1"/>
    </source>
</evidence>
<proteinExistence type="predicted"/>
<keyword evidence="2" id="KW-1185">Reference proteome</keyword>
<dbReference type="AlphaFoldDB" id="A0A6B8VDG6"/>
<gene>
    <name evidence="1" type="ORF">CKALI_12170</name>
</gene>
<dbReference type="RefSeq" id="WP_156193579.1">
    <property type="nucleotide sequence ID" value="NZ_CP046452.1"/>
</dbReference>
<organism evidence="1 2">
    <name type="scientific">Corynebacterium kalinowskii</name>
    <dbReference type="NCBI Taxonomy" id="2675216"/>
    <lineage>
        <taxon>Bacteria</taxon>
        <taxon>Bacillati</taxon>
        <taxon>Actinomycetota</taxon>
        <taxon>Actinomycetes</taxon>
        <taxon>Mycobacteriales</taxon>
        <taxon>Corynebacteriaceae</taxon>
        <taxon>Corynebacterium</taxon>
    </lineage>
</organism>
<reference evidence="2" key="1">
    <citation type="submission" date="2019-11" db="EMBL/GenBank/DDBJ databases">
        <title>Complete genome sequence of Corynebacterium kalinowskii 1959, a novel Corynebacterium species isolated from soil of a small paddock in Vilsendorf, Germany.</title>
        <authorList>
            <person name="Schaffert L."/>
            <person name="Ruwe M."/>
            <person name="Milse J."/>
            <person name="Hanuschka K."/>
            <person name="Ortseifen V."/>
            <person name="Droste J."/>
            <person name="Brandt D."/>
            <person name="Schlueter L."/>
            <person name="Kutter Y."/>
            <person name="Vinke S."/>
            <person name="Viehoefer P."/>
            <person name="Jacob L."/>
            <person name="Luebke N.-C."/>
            <person name="Schulte-Berndt E."/>
            <person name="Hain C."/>
            <person name="Linder M."/>
            <person name="Schmidt P."/>
            <person name="Wollenschlaeger L."/>
            <person name="Luttermann T."/>
            <person name="Thieme E."/>
            <person name="Hassa J."/>
            <person name="Haak M."/>
            <person name="Wittchen M."/>
            <person name="Mentz A."/>
            <person name="Persicke M."/>
            <person name="Busche T."/>
            <person name="Ruckert C."/>
        </authorList>
    </citation>
    <scope>NUCLEOTIDE SEQUENCE [LARGE SCALE GENOMIC DNA]</scope>
    <source>
        <strain evidence="2">1959</strain>
    </source>
</reference>